<dbReference type="GO" id="GO:0033754">
    <property type="term" value="F:indoleamine 2,3-dioxygenase activity"/>
    <property type="evidence" value="ECO:0007669"/>
    <property type="project" value="TreeGrafter"/>
</dbReference>
<dbReference type="Pfam" id="PF01231">
    <property type="entry name" value="IDO"/>
    <property type="match status" value="1"/>
</dbReference>
<evidence type="ECO:0000313" key="11">
    <source>
        <dbReference type="Proteomes" id="UP000838412"/>
    </source>
</evidence>
<dbReference type="SUPFAM" id="SSF140959">
    <property type="entry name" value="Indolic compounds 2,3-dioxygenase-like"/>
    <property type="match status" value="1"/>
</dbReference>
<keyword evidence="11" id="KW-1185">Reference proteome</keyword>
<keyword evidence="6" id="KW-0560">Oxidoreductase</keyword>
<evidence type="ECO:0000256" key="6">
    <source>
        <dbReference type="ARBA" id="ARBA00023002"/>
    </source>
</evidence>
<dbReference type="GO" id="GO:0005737">
    <property type="term" value="C:cytoplasm"/>
    <property type="evidence" value="ECO:0007669"/>
    <property type="project" value="TreeGrafter"/>
</dbReference>
<organism evidence="10 11">
    <name type="scientific">Branchiostoma lanceolatum</name>
    <name type="common">Common lancelet</name>
    <name type="synonym">Amphioxus lanceolatum</name>
    <dbReference type="NCBI Taxonomy" id="7740"/>
    <lineage>
        <taxon>Eukaryota</taxon>
        <taxon>Metazoa</taxon>
        <taxon>Chordata</taxon>
        <taxon>Cephalochordata</taxon>
        <taxon>Leptocardii</taxon>
        <taxon>Amphioxiformes</taxon>
        <taxon>Branchiostomatidae</taxon>
        <taxon>Branchiostoma</taxon>
    </lineage>
</organism>
<evidence type="ECO:0000313" key="10">
    <source>
        <dbReference type="EMBL" id="CAH1243647.1"/>
    </source>
</evidence>
<dbReference type="GO" id="GO:0019441">
    <property type="term" value="P:L-tryptophan catabolic process to kynurenine"/>
    <property type="evidence" value="ECO:0007669"/>
    <property type="project" value="InterPro"/>
</dbReference>
<dbReference type="GO" id="GO:0020037">
    <property type="term" value="F:heme binding"/>
    <property type="evidence" value="ECO:0007669"/>
    <property type="project" value="InterPro"/>
</dbReference>
<feature type="binding site" description="proximal binding residue" evidence="9">
    <location>
        <position position="344"/>
    </location>
    <ligand>
        <name>heme b</name>
        <dbReference type="ChEBI" id="CHEBI:60344"/>
    </ligand>
    <ligandPart>
        <name>Fe</name>
        <dbReference type="ChEBI" id="CHEBI:18248"/>
    </ligandPart>
</feature>
<dbReference type="InterPro" id="IPR000898">
    <property type="entry name" value="Indolamine_dOase"/>
</dbReference>
<dbReference type="PANTHER" id="PTHR28657:SF5">
    <property type="entry name" value="INDOLEAMINE 2,3-DIOXYGENASE"/>
    <property type="match status" value="1"/>
</dbReference>
<gene>
    <name evidence="10" type="primary">IDO1</name>
    <name evidence="10" type="ORF">BLAG_LOCUS6556</name>
</gene>
<dbReference type="GO" id="GO:0046872">
    <property type="term" value="F:metal ion binding"/>
    <property type="evidence" value="ECO:0007669"/>
    <property type="project" value="UniProtKB-KW"/>
</dbReference>
<keyword evidence="5" id="KW-0223">Dioxygenase</keyword>
<dbReference type="InterPro" id="IPR037217">
    <property type="entry name" value="Trp/Indoleamine_2_3_dOase-like"/>
</dbReference>
<evidence type="ECO:0000256" key="4">
    <source>
        <dbReference type="ARBA" id="ARBA00022859"/>
    </source>
</evidence>
<dbReference type="Proteomes" id="UP000838412">
    <property type="component" value="Chromosome 13"/>
</dbReference>
<evidence type="ECO:0000256" key="1">
    <source>
        <dbReference type="ARBA" id="ARBA00007119"/>
    </source>
</evidence>
<keyword evidence="4" id="KW-0391">Immunity</keyword>
<dbReference type="EMBL" id="OV696698">
    <property type="protein sequence ID" value="CAH1243647.1"/>
    <property type="molecule type" value="Genomic_DNA"/>
</dbReference>
<dbReference type="AlphaFoldDB" id="A0A8K0E6V9"/>
<evidence type="ECO:0000256" key="9">
    <source>
        <dbReference type="PIRSR" id="PIRSR600898-1"/>
    </source>
</evidence>
<dbReference type="FunFam" id="1.20.58.480:FF:000003">
    <property type="entry name" value="Indoleamine 2,3-dioxygenase 1"/>
    <property type="match status" value="1"/>
</dbReference>
<evidence type="ECO:0000256" key="3">
    <source>
        <dbReference type="ARBA" id="ARBA00022723"/>
    </source>
</evidence>
<sequence>MGGMESRTIPRLSDFHLSEDRGFLSAEDPLEFLPPYFSPWIDLARDTPKLLETKQLRERVHKLPLLDHTRLRGQQEWYLARVVLSMIGHAYVWQEGEAGVPDFLPRSVAVPWYRVSEHLGVPPIISHHCASMVNWKKKDPNGPLELDNLQLLFCITCPRDFAWFFLIPIQIEMHFTPALPLLVQAQEGVLEGNSKLTKDALTAMTPVLNKMKLTLGRMKEQCDPEVFYNQFRYFLSGWKDNPALPHGLIYEGVSDKPFQFSGGSAAQVATVQCLDEFLGIRHDDRPGAFLMRMRDYMLPDHRNFIAAVGKGPSVRNFVSNSDDQELRTAYNTCVSLLRDFRSLHIRIIASYVIIPSKRAKGHKVEGLANVGTGGTGIMSFLKSVRDTTAAALLPDVSGP</sequence>
<reference evidence="10" key="1">
    <citation type="submission" date="2022-01" db="EMBL/GenBank/DDBJ databases">
        <authorList>
            <person name="Braso-Vives M."/>
        </authorList>
    </citation>
    <scope>NUCLEOTIDE SEQUENCE</scope>
</reference>
<dbReference type="PANTHER" id="PTHR28657">
    <property type="entry name" value="INDOLEAMINE 2,3-DIOXYGENASE"/>
    <property type="match status" value="1"/>
</dbReference>
<comment type="similarity">
    <text evidence="1">Belongs to the indoleamine 2,3-dioxygenase family.</text>
</comment>
<dbReference type="Gene3D" id="1.20.58.480">
    <property type="match status" value="1"/>
</dbReference>
<keyword evidence="3 9" id="KW-0479">Metal-binding</keyword>
<protein>
    <submittedName>
        <fullName evidence="10">IDO1 protein</fullName>
    </submittedName>
</protein>
<keyword evidence="7 9" id="KW-0408">Iron</keyword>
<evidence type="ECO:0000256" key="2">
    <source>
        <dbReference type="ARBA" id="ARBA00022617"/>
    </source>
</evidence>
<name>A0A8K0E6V9_BRALA</name>
<evidence type="ECO:0000256" key="8">
    <source>
        <dbReference type="ARBA" id="ARBA00023079"/>
    </source>
</evidence>
<dbReference type="OrthoDB" id="10262710at2759"/>
<dbReference type="GO" id="GO:0002376">
    <property type="term" value="P:immune system process"/>
    <property type="evidence" value="ECO:0007669"/>
    <property type="project" value="UniProtKB-KW"/>
</dbReference>
<dbReference type="GO" id="GO:0004833">
    <property type="term" value="F:L-tryptophan 2,3-dioxygenase activity"/>
    <property type="evidence" value="ECO:0007669"/>
    <property type="project" value="TreeGrafter"/>
</dbReference>
<evidence type="ECO:0000256" key="5">
    <source>
        <dbReference type="ARBA" id="ARBA00022964"/>
    </source>
</evidence>
<keyword evidence="8" id="KW-0823">Tryptophan catabolism</keyword>
<dbReference type="GO" id="GO:0034354">
    <property type="term" value="P:'de novo' NAD+ biosynthetic process from L-tryptophan"/>
    <property type="evidence" value="ECO:0007669"/>
    <property type="project" value="TreeGrafter"/>
</dbReference>
<evidence type="ECO:0000256" key="7">
    <source>
        <dbReference type="ARBA" id="ARBA00023004"/>
    </source>
</evidence>
<accession>A0A8K0E6V9</accession>
<keyword evidence="2 9" id="KW-0349">Heme</keyword>
<proteinExistence type="inferred from homology"/>